<dbReference type="EMBL" id="MUAV01000057">
    <property type="protein sequence ID" value="RAP39442.1"/>
    <property type="molecule type" value="Genomic_DNA"/>
</dbReference>
<evidence type="ECO:0000313" key="1">
    <source>
        <dbReference type="EMBL" id="RAP39442.1"/>
    </source>
</evidence>
<reference evidence="1 2" key="1">
    <citation type="submission" date="2017-01" db="EMBL/GenBank/DDBJ databases">
        <title>Genome sequence of Rhodovulum viride JA756.</title>
        <authorList>
            <person name="Lakshmi K.V."/>
            <person name="Tushar L.D."/>
            <person name="Sasikala C."/>
            <person name="Venkataramana C."/>
        </authorList>
    </citation>
    <scope>NUCLEOTIDE SEQUENCE [LARGE SCALE GENOMIC DNA]</scope>
    <source>
        <strain evidence="1 2">JA756</strain>
    </source>
</reference>
<accession>A0ABX9DDI6</accession>
<organism evidence="1 2">
    <name type="scientific">Rhodovulum viride</name>
    <dbReference type="NCBI Taxonomy" id="1231134"/>
    <lineage>
        <taxon>Bacteria</taxon>
        <taxon>Pseudomonadati</taxon>
        <taxon>Pseudomonadota</taxon>
        <taxon>Alphaproteobacteria</taxon>
        <taxon>Rhodobacterales</taxon>
        <taxon>Paracoccaceae</taxon>
        <taxon>Rhodovulum</taxon>
    </lineage>
</organism>
<comment type="caution">
    <text evidence="1">The sequence shown here is derived from an EMBL/GenBank/DDBJ whole genome shotgun (WGS) entry which is preliminary data.</text>
</comment>
<gene>
    <name evidence="1" type="ORF">BYZ73_20525</name>
</gene>
<dbReference type="Proteomes" id="UP000248659">
    <property type="component" value="Unassembled WGS sequence"/>
</dbReference>
<dbReference type="RefSeq" id="WP_112317489.1">
    <property type="nucleotide sequence ID" value="NZ_MUAV01000057.1"/>
</dbReference>
<protein>
    <submittedName>
        <fullName evidence="1">Uncharacterized protein</fullName>
    </submittedName>
</protein>
<proteinExistence type="predicted"/>
<sequence>MDGEERDSADFLVTAARKASGEGMTREQFIAAAGFFWDSWHKARDFMSDFFKQGDREDG</sequence>
<evidence type="ECO:0000313" key="2">
    <source>
        <dbReference type="Proteomes" id="UP000248659"/>
    </source>
</evidence>
<keyword evidence="2" id="KW-1185">Reference proteome</keyword>
<name>A0ABX9DDI6_9RHOB</name>